<evidence type="ECO:0000313" key="3">
    <source>
        <dbReference type="Proteomes" id="UP000091956"/>
    </source>
</evidence>
<dbReference type="SUPFAM" id="SSF53448">
    <property type="entry name" value="Nucleotide-diphospho-sugar transferases"/>
    <property type="match status" value="1"/>
</dbReference>
<dbReference type="GeneID" id="28839266"/>
<reference evidence="2 3" key="1">
    <citation type="submission" date="2016-03" db="EMBL/GenBank/DDBJ databases">
        <title>Comparative genomics of Pseudogymnoascus destructans, the fungus causing white-nose syndrome of bats.</title>
        <authorList>
            <person name="Palmer J.M."/>
            <person name="Drees K.P."/>
            <person name="Foster J.T."/>
            <person name="Lindner D.L."/>
        </authorList>
    </citation>
    <scope>NUCLEOTIDE SEQUENCE [LARGE SCALE GENOMIC DNA]</scope>
    <source>
        <strain evidence="2 3">UAMH 10579</strain>
    </source>
</reference>
<dbReference type="Gene3D" id="3.90.550.10">
    <property type="entry name" value="Spore Coat Polysaccharide Biosynthesis Protein SpsA, Chain A"/>
    <property type="match status" value="1"/>
</dbReference>
<protein>
    <submittedName>
        <fullName evidence="2">Uncharacterized protein</fullName>
    </submittedName>
</protein>
<dbReference type="GO" id="GO:0016757">
    <property type="term" value="F:glycosyltransferase activity"/>
    <property type="evidence" value="ECO:0007669"/>
    <property type="project" value="InterPro"/>
</dbReference>
<accession>A0A1B8GIM4</accession>
<feature type="transmembrane region" description="Helical" evidence="1">
    <location>
        <begin position="34"/>
        <end position="52"/>
    </location>
</feature>
<dbReference type="InterPro" id="IPR029044">
    <property type="entry name" value="Nucleotide-diphossugar_trans"/>
</dbReference>
<dbReference type="InterPro" id="IPR050587">
    <property type="entry name" value="GNT1/Glycosyltrans_8"/>
</dbReference>
<name>A0A1B8GIM4_9PEZI</name>
<evidence type="ECO:0000256" key="1">
    <source>
        <dbReference type="SAM" id="Phobius"/>
    </source>
</evidence>
<keyword evidence="1" id="KW-0472">Membrane</keyword>
<sequence length="378" mass="42325">MSKSWLSEAANLQLPSAAQSTKQYISQWIHNKRFLRLVAASFTFLVIGLLYYNTLTGTVPALVPSSSIITPPAPAASAAPAAPPVPAGPKYAFATLLSPNYLKDVDQTDIASDEYFLSTRVLNYQLRTSNHTKYADKNVPFLVMCPPNVAQNKRDILAAEGATIVPVPHIMADWIKVPLPTWVEMLDKLLLWSYTDYEKILYLDADVYLVESLNGIFEDAAAQDHEVSVEKTHENDVGKLPKKYTLAGVVDGGSGSRENPMSANYMNAGFFLISPDKMLYDHLMAFVDRPDSFSVSMMEQNLINDVFKQDGPMPWQKMDPKWDTSCPEPEDVKKGYKTIHSKLWKVKASPCDIDPVIGRMWYKTLGHMESHYAQIPLR</sequence>
<evidence type="ECO:0000313" key="2">
    <source>
        <dbReference type="EMBL" id="OBT95646.1"/>
    </source>
</evidence>
<dbReference type="STRING" id="342668.A0A1B8GIM4"/>
<keyword evidence="1" id="KW-1133">Transmembrane helix</keyword>
<dbReference type="Pfam" id="PF01501">
    <property type="entry name" value="Glyco_transf_8"/>
    <property type="match status" value="1"/>
</dbReference>
<dbReference type="PANTHER" id="PTHR11183">
    <property type="entry name" value="GLYCOGENIN SUBFAMILY MEMBER"/>
    <property type="match status" value="1"/>
</dbReference>
<proteinExistence type="predicted"/>
<dbReference type="AlphaFoldDB" id="A0A1B8GIM4"/>
<dbReference type="RefSeq" id="XP_018129379.1">
    <property type="nucleotide sequence ID" value="XM_018275338.2"/>
</dbReference>
<dbReference type="InterPro" id="IPR002495">
    <property type="entry name" value="Glyco_trans_8"/>
</dbReference>
<gene>
    <name evidence="2" type="ORF">VE01_05880</name>
</gene>
<dbReference type="EMBL" id="KV460234">
    <property type="protein sequence ID" value="OBT95646.1"/>
    <property type="molecule type" value="Genomic_DNA"/>
</dbReference>
<keyword evidence="3" id="KW-1185">Reference proteome</keyword>
<dbReference type="Proteomes" id="UP000091956">
    <property type="component" value="Unassembled WGS sequence"/>
</dbReference>
<keyword evidence="1" id="KW-0812">Transmembrane</keyword>
<organism evidence="2 3">
    <name type="scientific">Pseudogymnoascus verrucosus</name>
    <dbReference type="NCBI Taxonomy" id="342668"/>
    <lineage>
        <taxon>Eukaryota</taxon>
        <taxon>Fungi</taxon>
        <taxon>Dikarya</taxon>
        <taxon>Ascomycota</taxon>
        <taxon>Pezizomycotina</taxon>
        <taxon>Leotiomycetes</taxon>
        <taxon>Thelebolales</taxon>
        <taxon>Thelebolaceae</taxon>
        <taxon>Pseudogymnoascus</taxon>
    </lineage>
</organism>
<reference evidence="3" key="2">
    <citation type="journal article" date="2018" name="Nat. Commun.">
        <title>Extreme sensitivity to ultraviolet light in the fungal pathogen causing white-nose syndrome of bats.</title>
        <authorList>
            <person name="Palmer J.M."/>
            <person name="Drees K.P."/>
            <person name="Foster J.T."/>
            <person name="Lindner D.L."/>
        </authorList>
    </citation>
    <scope>NUCLEOTIDE SEQUENCE [LARGE SCALE GENOMIC DNA]</scope>
    <source>
        <strain evidence="3">UAMH 10579</strain>
    </source>
</reference>
<dbReference type="OrthoDB" id="2014201at2759"/>